<keyword evidence="3" id="KW-1185">Reference proteome</keyword>
<dbReference type="InterPro" id="IPR004675">
    <property type="entry name" value="AhpD_core"/>
</dbReference>
<dbReference type="RefSeq" id="WP_270454690.1">
    <property type="nucleotide sequence ID" value="NZ_JADPIE010000006.1"/>
</dbReference>
<evidence type="ECO:0000313" key="3">
    <source>
        <dbReference type="Proteomes" id="UP000621436"/>
    </source>
</evidence>
<dbReference type="NCBIfam" id="TIGR00778">
    <property type="entry name" value="ahpD_dom"/>
    <property type="match status" value="1"/>
</dbReference>
<protein>
    <submittedName>
        <fullName evidence="2">Carboxymuconolactone decarboxylase family protein</fullName>
    </submittedName>
</protein>
<feature type="domain" description="Carboxymuconolactone decarboxylase-like" evidence="1">
    <location>
        <begin position="31"/>
        <end position="108"/>
    </location>
</feature>
<comment type="caution">
    <text evidence="2">The sequence shown here is derived from an EMBL/GenBank/DDBJ whole genome shotgun (WGS) entry which is preliminary data.</text>
</comment>
<dbReference type="InterPro" id="IPR003779">
    <property type="entry name" value="CMD-like"/>
</dbReference>
<dbReference type="AlphaFoldDB" id="A0A931ARK2"/>
<evidence type="ECO:0000313" key="2">
    <source>
        <dbReference type="EMBL" id="MBF8437688.1"/>
    </source>
</evidence>
<organism evidence="2 3">
    <name type="scientific">Halonatronomonas betaini</name>
    <dbReference type="NCBI Taxonomy" id="2778430"/>
    <lineage>
        <taxon>Bacteria</taxon>
        <taxon>Bacillati</taxon>
        <taxon>Bacillota</taxon>
        <taxon>Clostridia</taxon>
        <taxon>Halanaerobiales</taxon>
        <taxon>Halarsenatibacteraceae</taxon>
        <taxon>Halonatronomonas</taxon>
    </lineage>
</organism>
<dbReference type="Proteomes" id="UP000621436">
    <property type="component" value="Unassembled WGS sequence"/>
</dbReference>
<dbReference type="EMBL" id="JADPIE010000006">
    <property type="protein sequence ID" value="MBF8437688.1"/>
    <property type="molecule type" value="Genomic_DNA"/>
</dbReference>
<dbReference type="InterPro" id="IPR029032">
    <property type="entry name" value="AhpD-like"/>
</dbReference>
<dbReference type="PANTHER" id="PTHR33930:SF2">
    <property type="entry name" value="BLR3452 PROTEIN"/>
    <property type="match status" value="1"/>
</dbReference>
<dbReference type="SUPFAM" id="SSF69118">
    <property type="entry name" value="AhpD-like"/>
    <property type="match status" value="1"/>
</dbReference>
<gene>
    <name evidence="2" type="ORF">I0Q91_11390</name>
</gene>
<proteinExistence type="predicted"/>
<dbReference type="GO" id="GO:0051920">
    <property type="term" value="F:peroxiredoxin activity"/>
    <property type="evidence" value="ECO:0007669"/>
    <property type="project" value="InterPro"/>
</dbReference>
<sequence length="118" mass="13912">MADKDFWDEYNEYREKMNERVMETDNLNIKRFFNLDTKAYDDGALDKKTKEMLGLVASLVLKCDDCINYHMQELYKLDITDEELYEVLNIGLIVGGSIIIPHLRKALEAWDKLVEKDE</sequence>
<dbReference type="Gene3D" id="1.20.1290.10">
    <property type="entry name" value="AhpD-like"/>
    <property type="match status" value="1"/>
</dbReference>
<dbReference type="PANTHER" id="PTHR33930">
    <property type="entry name" value="ALKYL HYDROPEROXIDE REDUCTASE AHPD"/>
    <property type="match status" value="1"/>
</dbReference>
<evidence type="ECO:0000259" key="1">
    <source>
        <dbReference type="Pfam" id="PF02627"/>
    </source>
</evidence>
<accession>A0A931ARK2</accession>
<name>A0A931ARK2_9FIRM</name>
<dbReference type="Pfam" id="PF02627">
    <property type="entry name" value="CMD"/>
    <property type="match status" value="1"/>
</dbReference>
<reference evidence="2" key="1">
    <citation type="submission" date="2020-11" db="EMBL/GenBank/DDBJ databases">
        <title>Halonatronomonas betainensis gen. nov., sp. nov. a novel haloalkaliphilic representative of the family Halanaerobiacae capable of betaine degradation.</title>
        <authorList>
            <person name="Boltyanskaya Y."/>
            <person name="Kevbrin V."/>
            <person name="Detkova E."/>
            <person name="Grouzdev D.S."/>
            <person name="Koziaeva V."/>
            <person name="Zhilina T."/>
        </authorList>
    </citation>
    <scope>NUCLEOTIDE SEQUENCE</scope>
    <source>
        <strain evidence="2">Z-7014</strain>
    </source>
</reference>